<proteinExistence type="predicted"/>
<sequence length="161" mass="18062">MRRGESLDSKIKIDNGGGGREGGLVIMGTDRLGPDPEMVPKQIKIVDAKSSVTVNPTCMPDRLSSFLRHRAHFLYLLSRRRNRFRSMIQLQGISGVCSGLISKTENLDLDPISLRSLFISISSLIRLSLFRYLPNFQDPMPSVIFFKTVDGFENLGNFRGD</sequence>
<dbReference type="Proteomes" id="UP000701853">
    <property type="component" value="Chromosome 10"/>
</dbReference>
<dbReference type="AlphaFoldDB" id="A0A8J5YGY0"/>
<evidence type="ECO:0000313" key="1">
    <source>
        <dbReference type="EMBL" id="KAG8480972.1"/>
    </source>
</evidence>
<dbReference type="EMBL" id="JAHUZN010000010">
    <property type="protein sequence ID" value="KAG8480972.1"/>
    <property type="molecule type" value="Genomic_DNA"/>
</dbReference>
<organism evidence="1 2">
    <name type="scientific">Gossypium anomalum</name>
    <dbReference type="NCBI Taxonomy" id="47600"/>
    <lineage>
        <taxon>Eukaryota</taxon>
        <taxon>Viridiplantae</taxon>
        <taxon>Streptophyta</taxon>
        <taxon>Embryophyta</taxon>
        <taxon>Tracheophyta</taxon>
        <taxon>Spermatophyta</taxon>
        <taxon>Magnoliopsida</taxon>
        <taxon>eudicotyledons</taxon>
        <taxon>Gunneridae</taxon>
        <taxon>Pentapetalae</taxon>
        <taxon>rosids</taxon>
        <taxon>malvids</taxon>
        <taxon>Malvales</taxon>
        <taxon>Malvaceae</taxon>
        <taxon>Malvoideae</taxon>
        <taxon>Gossypium</taxon>
    </lineage>
</organism>
<comment type="caution">
    <text evidence="1">The sequence shown here is derived from an EMBL/GenBank/DDBJ whole genome shotgun (WGS) entry which is preliminary data.</text>
</comment>
<evidence type="ECO:0000313" key="2">
    <source>
        <dbReference type="Proteomes" id="UP000701853"/>
    </source>
</evidence>
<reference evidence="1 2" key="1">
    <citation type="journal article" date="2021" name="bioRxiv">
        <title>The Gossypium anomalum genome as a resource for cotton improvement and evolutionary analysis of hybrid incompatibility.</title>
        <authorList>
            <person name="Grover C.E."/>
            <person name="Yuan D."/>
            <person name="Arick M.A."/>
            <person name="Miller E.R."/>
            <person name="Hu G."/>
            <person name="Peterson D.G."/>
            <person name="Wendel J.F."/>
            <person name="Udall J.A."/>
        </authorList>
    </citation>
    <scope>NUCLEOTIDE SEQUENCE [LARGE SCALE GENOMIC DNA]</scope>
    <source>
        <strain evidence="1">JFW-Udall</strain>
        <tissue evidence="1">Leaf</tissue>
    </source>
</reference>
<accession>A0A8J5YGY0</accession>
<protein>
    <submittedName>
        <fullName evidence="1">Uncharacterized protein</fullName>
    </submittedName>
</protein>
<name>A0A8J5YGY0_9ROSI</name>
<dbReference type="OrthoDB" id="770116at2759"/>
<keyword evidence="2" id="KW-1185">Reference proteome</keyword>
<gene>
    <name evidence="1" type="ORF">CXB51_025671</name>
</gene>